<evidence type="ECO:0000313" key="3">
    <source>
        <dbReference type="EMBL" id="SPJ25766.1"/>
    </source>
</evidence>
<evidence type="ECO:0000259" key="2">
    <source>
        <dbReference type="SMART" id="SM00867"/>
    </source>
</evidence>
<evidence type="ECO:0000256" key="1">
    <source>
        <dbReference type="SAM" id="SignalP"/>
    </source>
</evidence>
<protein>
    <submittedName>
        <fullName evidence="3">Protein YceI</fullName>
    </submittedName>
</protein>
<keyword evidence="1" id="KW-0732">Signal</keyword>
<organism evidence="3 4">
    <name type="scientific">Palleronia abyssalis</name>
    <dbReference type="NCBI Taxonomy" id="1501240"/>
    <lineage>
        <taxon>Bacteria</taxon>
        <taxon>Pseudomonadati</taxon>
        <taxon>Pseudomonadota</taxon>
        <taxon>Alphaproteobacteria</taxon>
        <taxon>Rhodobacterales</taxon>
        <taxon>Roseobacteraceae</taxon>
        <taxon>Palleronia</taxon>
    </lineage>
</organism>
<dbReference type="SUPFAM" id="SSF101874">
    <property type="entry name" value="YceI-like"/>
    <property type="match status" value="1"/>
</dbReference>
<dbReference type="InterPro" id="IPR036761">
    <property type="entry name" value="TTHA0802/YceI-like_sf"/>
</dbReference>
<gene>
    <name evidence="3" type="primary">yceI_2</name>
    <name evidence="3" type="ORF">PAA8504_03617</name>
</gene>
<dbReference type="PANTHER" id="PTHR34406">
    <property type="entry name" value="PROTEIN YCEI"/>
    <property type="match status" value="1"/>
</dbReference>
<dbReference type="Pfam" id="PF04264">
    <property type="entry name" value="YceI"/>
    <property type="match status" value="1"/>
</dbReference>
<name>A0A2R8C095_9RHOB</name>
<dbReference type="InterPro" id="IPR007372">
    <property type="entry name" value="Lipid/polyisoprenoid-bd_YceI"/>
</dbReference>
<dbReference type="PANTHER" id="PTHR34406:SF1">
    <property type="entry name" value="PROTEIN YCEI"/>
    <property type="match status" value="1"/>
</dbReference>
<feature type="signal peptide" evidence="1">
    <location>
        <begin position="1"/>
        <end position="17"/>
    </location>
</feature>
<dbReference type="Gene3D" id="2.40.128.110">
    <property type="entry name" value="Lipid/polyisoprenoid-binding, YceI-like"/>
    <property type="match status" value="1"/>
</dbReference>
<keyword evidence="4" id="KW-1185">Reference proteome</keyword>
<evidence type="ECO:0000313" key="4">
    <source>
        <dbReference type="Proteomes" id="UP000244912"/>
    </source>
</evidence>
<reference evidence="3 4" key="1">
    <citation type="submission" date="2018-03" db="EMBL/GenBank/DDBJ databases">
        <authorList>
            <person name="Keele B.F."/>
        </authorList>
    </citation>
    <scope>NUCLEOTIDE SEQUENCE [LARGE SCALE GENOMIC DNA]</scope>
    <source>
        <strain evidence="3 4">CECT 8504</strain>
    </source>
</reference>
<feature type="domain" description="Lipid/polyisoprenoid-binding YceI-like" evidence="2">
    <location>
        <begin position="23"/>
        <end position="190"/>
    </location>
</feature>
<feature type="chain" id="PRO_5015322890" evidence="1">
    <location>
        <begin position="18"/>
        <end position="194"/>
    </location>
</feature>
<proteinExistence type="predicted"/>
<dbReference type="AlphaFoldDB" id="A0A2R8C095"/>
<dbReference type="SMART" id="SM00867">
    <property type="entry name" value="YceI"/>
    <property type="match status" value="1"/>
</dbReference>
<dbReference type="Proteomes" id="UP000244912">
    <property type="component" value="Unassembled WGS sequence"/>
</dbReference>
<accession>A0A2R8C095</accession>
<dbReference type="RefSeq" id="WP_108895496.1">
    <property type="nucleotide sequence ID" value="NZ_ONZF01000011.1"/>
</dbReference>
<sequence length="194" mass="20945">MRISALCLTFAICPALAAAEPERYELDPEHTTVAFLVDHVGYAAVLGLFANVEGSFTYDTETQELGELRVTVNTGSVETMNDARDNHVRAGDFLAVDDHPQMVFTADGGTPETETTGQVSGDLTLLGETRPLTLDVTLNKAAEYPFGHGRFTLGLSARATLNRSDWGMTYGVANGLVGDEVTLLIETEAMRMQN</sequence>
<dbReference type="OrthoDB" id="9811006at2"/>
<dbReference type="EMBL" id="ONZF01000011">
    <property type="protein sequence ID" value="SPJ25766.1"/>
    <property type="molecule type" value="Genomic_DNA"/>
</dbReference>